<organism evidence="7">
    <name type="scientific">Ignavibacterium album</name>
    <dbReference type="NCBI Taxonomy" id="591197"/>
    <lineage>
        <taxon>Bacteria</taxon>
        <taxon>Pseudomonadati</taxon>
        <taxon>Ignavibacteriota</taxon>
        <taxon>Ignavibacteria</taxon>
        <taxon>Ignavibacteriales</taxon>
        <taxon>Ignavibacteriaceae</taxon>
        <taxon>Ignavibacterium</taxon>
    </lineage>
</organism>
<dbReference type="CDD" id="cd07473">
    <property type="entry name" value="Peptidases_S8_Subtilisin_like"/>
    <property type="match status" value="1"/>
</dbReference>
<dbReference type="SUPFAM" id="SSF69318">
    <property type="entry name" value="Integrin alpha N-terminal domain"/>
    <property type="match status" value="1"/>
</dbReference>
<dbReference type="GO" id="GO:0004252">
    <property type="term" value="F:serine-type endopeptidase activity"/>
    <property type="evidence" value="ECO:0007669"/>
    <property type="project" value="UniProtKB-UniRule"/>
</dbReference>
<dbReference type="InterPro" id="IPR036852">
    <property type="entry name" value="Peptidase_S8/S53_dom_sf"/>
</dbReference>
<feature type="active site" description="Charge relay system" evidence="5">
    <location>
        <position position="385"/>
    </location>
</feature>
<evidence type="ECO:0000256" key="3">
    <source>
        <dbReference type="ARBA" id="ARBA00022801"/>
    </source>
</evidence>
<dbReference type="Gene3D" id="2.60.40.4070">
    <property type="match status" value="1"/>
</dbReference>
<comment type="caution">
    <text evidence="7">The sequence shown here is derived from an EMBL/GenBank/DDBJ whole genome shotgun (WGS) entry which is preliminary data.</text>
</comment>
<feature type="domain" description="Peptidase S8/S53" evidence="6">
    <location>
        <begin position="145"/>
        <end position="432"/>
    </location>
</feature>
<proteinExistence type="inferred from homology"/>
<dbReference type="InterPro" id="IPR036116">
    <property type="entry name" value="FN3_sf"/>
</dbReference>
<dbReference type="InterPro" id="IPR034204">
    <property type="entry name" value="PfSUB1-like_cat_dom"/>
</dbReference>
<dbReference type="PROSITE" id="PS00137">
    <property type="entry name" value="SUBTILASE_HIS"/>
    <property type="match status" value="1"/>
</dbReference>
<accession>A0A7V2ZJU6</accession>
<feature type="active site" description="Charge relay system" evidence="5">
    <location>
        <position position="231"/>
    </location>
</feature>
<dbReference type="InterPro" id="IPR015500">
    <property type="entry name" value="Peptidase_S8_subtilisin-rel"/>
</dbReference>
<dbReference type="Gene3D" id="2.60.40.10">
    <property type="entry name" value="Immunoglobulins"/>
    <property type="match status" value="1"/>
</dbReference>
<evidence type="ECO:0000256" key="5">
    <source>
        <dbReference type="PROSITE-ProRule" id="PRU01240"/>
    </source>
</evidence>
<dbReference type="PROSITE" id="PS51892">
    <property type="entry name" value="SUBTILASE"/>
    <property type="match status" value="1"/>
</dbReference>
<feature type="active site" description="Charge relay system" evidence="5">
    <location>
        <position position="152"/>
    </location>
</feature>
<sequence>MKFKVLFASLLLIQITLFSQTTFFIKYKNTLPLSEVQKRISEKKISNLIENKPIVLPTFEMNFLAKGLAKDDENLGRIVTIKFDAKVEETNLNSFITNDPDIEYIQIANIYEVDSIPNDSLIYQQWALQKIKSFDAWNITQGVDSVLLAIIDTGIDFNHPDLKNKIYINVGETGLDTFGNDKRLNGVDDDANGFIDDYMGWDFTDRVGFPFDSTGGDYLNWDNNPYDDNGHGTYIAGIAAAETNNFIGVSGAAPEIKILNLRAFDPGGYGEEDDVAAAILYAINMKAKVINMSFGDNSFSLVLRDIIQYAYSKNLVLVASAGNSGSNTPHYPSGYSEVISVGNSTDADFVAPSSNWGSTIDLVAPGSGIVTTSRNSSYATINGTSASAPFVSATAALILSLQNFQNEEVKQIIKSTTDDIGESGWDLRSGAGRLNMERALRVLAPSIIKFENPLMDFATSGNTIEVIATVLSAYFQSYKLDFGIGLNPSSWQSLIPLGLNQFYRQKIYELNTINLPDTNFTLRILVNQSNGRTLEERVNFHIDRTPPQTEVVSIGPMYYGDKLTIMSSVFTDDPSLVRLYYKKPGETNYNFITLDGFTNNNQFVKNFHYGFIPKEIIEQNSTYLVYLEAENLVGLKTIVKNNGNDFIISTLQNIHLVTPIKMPFSLPAGNPYQNPVSVTDNFDSEVFVRTFNSSRNSMLYSFSNNNFVLKDSISDKFVKDHGDFNRNGLTDLLTYFVRDGFIMEQNSPSNTKFTTKFSKTGGDFWPVLARDIDNDGITEVLAIKNDSTISIWEVDQNLNLVEKTSVKNFTQKKFGGNVIDFPNAIICDSNGDGIFELWFIDNDGDLFSFRINGDNIFVPDMVIATDFIGSNAYLATGDFNYDGISDIAVLLHSIEPIDIAPYYRLVILSLAQNQLNILYDFPFIDAATEFNNSFRKAENAIRFVDLDYDGGNELILFSFPYAYIFRYSESGVKMISFFENINSNSILVSDFNRNYVPEIAFPNSNGIDFFEFGTTIRTPIPYGLEGFSIDSNSSKLFWYGDGQKYRIFRGNSPDNLIIIDSVFTNSYTDINLLTNHKYYYSVQAVNNSYQEPYSGLSKIIEIYVHNPAKVVSVEASTRNNLVVRFDERIKTTIENLKAFEVMNFGFPNSISPADQFSYLLTFNSELPSGFNRLIVNGLRDFYNSPIQSDTIEFNVMILPVQEEFFVSSSKIINPYKVSFTFNLPVDEGTALNKNNYAFSPENRINSISVQGNIVTLDLTGGNPIGSVGREYVVQINNLKSSPSSGNIPIRTGAGSYIVLTGVSNDLSNVYVYPNPVRIGDSSTRITFANLTNRVKINILSLSGNPIQEIISNTDNGGISYDLTDEKGEKIPSGIYIYRIVSLDESRNETQEVFGKFAVIR</sequence>
<evidence type="ECO:0000259" key="6">
    <source>
        <dbReference type="Pfam" id="PF00082"/>
    </source>
</evidence>
<dbReference type="InterPro" id="IPR022398">
    <property type="entry name" value="Peptidase_S8_His-AS"/>
</dbReference>
<protein>
    <recommendedName>
        <fullName evidence="6">Peptidase S8/S53 domain-containing protein</fullName>
    </recommendedName>
</protein>
<dbReference type="InterPro" id="IPR051048">
    <property type="entry name" value="Peptidase_S8/S53_subtilisin"/>
</dbReference>
<dbReference type="PRINTS" id="PR00723">
    <property type="entry name" value="SUBTILISIN"/>
</dbReference>
<evidence type="ECO:0000256" key="1">
    <source>
        <dbReference type="ARBA" id="ARBA00011073"/>
    </source>
</evidence>
<keyword evidence="3 5" id="KW-0378">Hydrolase</keyword>
<gene>
    <name evidence="7" type="ORF">ENS31_07120</name>
</gene>
<reference evidence="7" key="1">
    <citation type="journal article" date="2020" name="mSystems">
        <title>Genome- and Community-Level Interaction Insights into Carbon Utilization and Element Cycling Functions of Hydrothermarchaeota in Hydrothermal Sediment.</title>
        <authorList>
            <person name="Zhou Z."/>
            <person name="Liu Y."/>
            <person name="Xu W."/>
            <person name="Pan J."/>
            <person name="Luo Z.H."/>
            <person name="Li M."/>
        </authorList>
    </citation>
    <scope>NUCLEOTIDE SEQUENCE [LARGE SCALE GENOMIC DNA]</scope>
    <source>
        <strain evidence="7">SpSt-479</strain>
    </source>
</reference>
<dbReference type="SUPFAM" id="SSF49265">
    <property type="entry name" value="Fibronectin type III"/>
    <property type="match status" value="1"/>
</dbReference>
<evidence type="ECO:0000256" key="4">
    <source>
        <dbReference type="ARBA" id="ARBA00022825"/>
    </source>
</evidence>
<evidence type="ECO:0000256" key="2">
    <source>
        <dbReference type="ARBA" id="ARBA00022670"/>
    </source>
</evidence>
<dbReference type="PROSITE" id="PS00138">
    <property type="entry name" value="SUBTILASE_SER"/>
    <property type="match status" value="1"/>
</dbReference>
<evidence type="ECO:0000313" key="7">
    <source>
        <dbReference type="EMBL" id="HFI91289.1"/>
    </source>
</evidence>
<dbReference type="InterPro" id="IPR013783">
    <property type="entry name" value="Ig-like_fold"/>
</dbReference>
<dbReference type="Pfam" id="PF00082">
    <property type="entry name" value="Peptidase_S8"/>
    <property type="match status" value="1"/>
</dbReference>
<dbReference type="InterPro" id="IPR023828">
    <property type="entry name" value="Peptidase_S8_Ser-AS"/>
</dbReference>
<name>A0A7V2ZJU6_9BACT</name>
<comment type="similarity">
    <text evidence="1 5">Belongs to the peptidase S8 family.</text>
</comment>
<dbReference type="InterPro" id="IPR028994">
    <property type="entry name" value="Integrin_alpha_N"/>
</dbReference>
<keyword evidence="2 5" id="KW-0645">Protease</keyword>
<dbReference type="SUPFAM" id="SSF52743">
    <property type="entry name" value="Subtilisin-like"/>
    <property type="match status" value="1"/>
</dbReference>
<dbReference type="InterPro" id="IPR000209">
    <property type="entry name" value="Peptidase_S8/S53_dom"/>
</dbReference>
<dbReference type="PANTHER" id="PTHR43399:SF4">
    <property type="entry name" value="CELL WALL-ASSOCIATED PROTEASE"/>
    <property type="match status" value="1"/>
</dbReference>
<keyword evidence="4 5" id="KW-0720">Serine protease</keyword>
<dbReference type="EMBL" id="DSUJ01000008">
    <property type="protein sequence ID" value="HFI91289.1"/>
    <property type="molecule type" value="Genomic_DNA"/>
</dbReference>
<dbReference type="GO" id="GO:0006508">
    <property type="term" value="P:proteolysis"/>
    <property type="evidence" value="ECO:0007669"/>
    <property type="project" value="UniProtKB-KW"/>
</dbReference>
<dbReference type="PANTHER" id="PTHR43399">
    <property type="entry name" value="SUBTILISIN-RELATED"/>
    <property type="match status" value="1"/>
</dbReference>
<dbReference type="Gene3D" id="3.40.50.200">
    <property type="entry name" value="Peptidase S8/S53 domain"/>
    <property type="match status" value="1"/>
</dbReference>